<dbReference type="AlphaFoldDB" id="A0A7R9H1R3"/>
<accession>A0A7R9H1R3</accession>
<sequence>MDEGPISFAQVIHESKELYLHLSGAKVENNLGKTTLRTPDRDSNIDLPVIGSLVYCKSDALVHAATDAASLATDLKVLGLIPRGIGSLIFCESSVLAHATTEVENDTRRNSTSLIITCDMLERARDYAPFISFPFYVHTRWTFVTKNPRNSLEESSILPRNENDFHQNEDDSLPQTNFNVSEEVLTRNDERLILCLGLSHMRLSKITLDSPWKNMTTRYVDSFRLFLLLGAQRMSWESDFDENVAVGFIEIDEPCWKNNRGWGEVETFGGPDVEFGAVESGPLGGVLFGCRRPLEGLLSVGLAGAVSVAHPVRSPGFRTLVAPFRFDDVIPKLLDKRIGGTGKSVVEGLRQLPEVVLGGHDAVTFLTYRDASTMILRHLLWNAFKSERLLALRKVGNSSRTSQRT</sequence>
<protein>
    <submittedName>
        <fullName evidence="1">Uncharacterized protein</fullName>
    </submittedName>
</protein>
<evidence type="ECO:0000313" key="1">
    <source>
        <dbReference type="EMBL" id="CAD7404835.1"/>
    </source>
</evidence>
<name>A0A7R9H1R3_TIMPO</name>
<dbReference type="EMBL" id="OD002307">
    <property type="protein sequence ID" value="CAD7404835.1"/>
    <property type="molecule type" value="Genomic_DNA"/>
</dbReference>
<proteinExistence type="predicted"/>
<organism evidence="1">
    <name type="scientific">Timema poppense</name>
    <name type="common">Walking stick</name>
    <dbReference type="NCBI Taxonomy" id="170557"/>
    <lineage>
        <taxon>Eukaryota</taxon>
        <taxon>Metazoa</taxon>
        <taxon>Ecdysozoa</taxon>
        <taxon>Arthropoda</taxon>
        <taxon>Hexapoda</taxon>
        <taxon>Insecta</taxon>
        <taxon>Pterygota</taxon>
        <taxon>Neoptera</taxon>
        <taxon>Polyneoptera</taxon>
        <taxon>Phasmatodea</taxon>
        <taxon>Timematodea</taxon>
        <taxon>Timematoidea</taxon>
        <taxon>Timematidae</taxon>
        <taxon>Timema</taxon>
    </lineage>
</organism>
<reference evidence="1" key="1">
    <citation type="submission" date="2020-11" db="EMBL/GenBank/DDBJ databases">
        <authorList>
            <person name="Tran Van P."/>
        </authorList>
    </citation>
    <scope>NUCLEOTIDE SEQUENCE</scope>
</reference>
<gene>
    <name evidence="1" type="ORF">TPSB3V08_LOCUS4687</name>
</gene>